<protein>
    <submittedName>
        <fullName evidence="1">Uncharacterized protein</fullName>
    </submittedName>
</protein>
<accession>A0A0E9SRI6</accession>
<evidence type="ECO:0000313" key="1">
    <source>
        <dbReference type="EMBL" id="JAH43974.1"/>
    </source>
</evidence>
<dbReference type="AlphaFoldDB" id="A0A0E9SRI6"/>
<proteinExistence type="predicted"/>
<reference evidence="1" key="2">
    <citation type="journal article" date="2015" name="Fish Shellfish Immunol.">
        <title>Early steps in the European eel (Anguilla anguilla)-Vibrio vulnificus interaction in the gills: Role of the RtxA13 toxin.</title>
        <authorList>
            <person name="Callol A."/>
            <person name="Pajuelo D."/>
            <person name="Ebbesson L."/>
            <person name="Teles M."/>
            <person name="MacKenzie S."/>
            <person name="Amaro C."/>
        </authorList>
    </citation>
    <scope>NUCLEOTIDE SEQUENCE</scope>
</reference>
<dbReference type="EMBL" id="GBXM01064603">
    <property type="protein sequence ID" value="JAH43974.1"/>
    <property type="molecule type" value="Transcribed_RNA"/>
</dbReference>
<name>A0A0E9SRI6_ANGAN</name>
<reference evidence="1" key="1">
    <citation type="submission" date="2014-11" db="EMBL/GenBank/DDBJ databases">
        <authorList>
            <person name="Amaro Gonzalez C."/>
        </authorList>
    </citation>
    <scope>NUCLEOTIDE SEQUENCE</scope>
</reference>
<organism evidence="1">
    <name type="scientific">Anguilla anguilla</name>
    <name type="common">European freshwater eel</name>
    <name type="synonym">Muraena anguilla</name>
    <dbReference type="NCBI Taxonomy" id="7936"/>
    <lineage>
        <taxon>Eukaryota</taxon>
        <taxon>Metazoa</taxon>
        <taxon>Chordata</taxon>
        <taxon>Craniata</taxon>
        <taxon>Vertebrata</taxon>
        <taxon>Euteleostomi</taxon>
        <taxon>Actinopterygii</taxon>
        <taxon>Neopterygii</taxon>
        <taxon>Teleostei</taxon>
        <taxon>Anguilliformes</taxon>
        <taxon>Anguillidae</taxon>
        <taxon>Anguilla</taxon>
    </lineage>
</organism>
<sequence length="45" mass="5142">MIRDSSMPSPPWVTANMFRCRPLTHSGFIWAILVVMRAPQSPPCR</sequence>